<dbReference type="InterPro" id="IPR029062">
    <property type="entry name" value="Class_I_gatase-like"/>
</dbReference>
<proteinExistence type="predicted"/>
<dbReference type="EMBL" id="KZ293417">
    <property type="protein sequence ID" value="PBK75532.1"/>
    <property type="molecule type" value="Genomic_DNA"/>
</dbReference>
<protein>
    <submittedName>
        <fullName evidence="2">Uncharacterized protein</fullName>
    </submittedName>
</protein>
<gene>
    <name evidence="2" type="ORF">ARMSODRAFT_949793</name>
</gene>
<accession>A0A2H3C8G2</accession>
<evidence type="ECO:0000256" key="1">
    <source>
        <dbReference type="SAM" id="SignalP"/>
    </source>
</evidence>
<name>A0A2H3C8G2_9AGAR</name>
<reference evidence="3" key="1">
    <citation type="journal article" date="2017" name="Nat. Ecol. Evol.">
        <title>Genome expansion and lineage-specific genetic innovations in the forest pathogenic fungi Armillaria.</title>
        <authorList>
            <person name="Sipos G."/>
            <person name="Prasanna A.N."/>
            <person name="Walter M.C."/>
            <person name="O'Connor E."/>
            <person name="Balint B."/>
            <person name="Krizsan K."/>
            <person name="Kiss B."/>
            <person name="Hess J."/>
            <person name="Varga T."/>
            <person name="Slot J."/>
            <person name="Riley R."/>
            <person name="Boka B."/>
            <person name="Rigling D."/>
            <person name="Barry K."/>
            <person name="Lee J."/>
            <person name="Mihaltcheva S."/>
            <person name="LaButti K."/>
            <person name="Lipzen A."/>
            <person name="Waldron R."/>
            <person name="Moloney N.M."/>
            <person name="Sperisen C."/>
            <person name="Kredics L."/>
            <person name="Vagvoelgyi C."/>
            <person name="Patrignani A."/>
            <person name="Fitzpatrick D."/>
            <person name="Nagy I."/>
            <person name="Doyle S."/>
            <person name="Anderson J.B."/>
            <person name="Grigoriev I.V."/>
            <person name="Gueldener U."/>
            <person name="Muensterkoetter M."/>
            <person name="Nagy L.G."/>
        </authorList>
    </citation>
    <scope>NUCLEOTIDE SEQUENCE [LARGE SCALE GENOMIC DNA]</scope>
    <source>
        <strain evidence="3">28-4</strain>
    </source>
</reference>
<dbReference type="Proteomes" id="UP000218334">
    <property type="component" value="Unassembled WGS sequence"/>
</dbReference>
<dbReference type="Gene3D" id="3.40.50.880">
    <property type="match status" value="1"/>
</dbReference>
<keyword evidence="1" id="KW-0732">Signal</keyword>
<keyword evidence="3" id="KW-1185">Reference proteome</keyword>
<feature type="chain" id="PRO_5013836948" evidence="1">
    <location>
        <begin position="28"/>
        <end position="93"/>
    </location>
</feature>
<feature type="signal peptide" evidence="1">
    <location>
        <begin position="1"/>
        <end position="27"/>
    </location>
</feature>
<evidence type="ECO:0000313" key="3">
    <source>
        <dbReference type="Proteomes" id="UP000218334"/>
    </source>
</evidence>
<evidence type="ECO:0000313" key="2">
    <source>
        <dbReference type="EMBL" id="PBK75532.1"/>
    </source>
</evidence>
<sequence>MIPTTACGLVTLLFLTLLSTYTTPALGETARALVYTATAGFRHDSISTAIQALQARGSAVNLDFQNTEDQGVCTDQMGSKFTVAVIANVGITE</sequence>
<dbReference type="AlphaFoldDB" id="A0A2H3C8G2"/>
<organism evidence="2 3">
    <name type="scientific">Armillaria solidipes</name>
    <dbReference type="NCBI Taxonomy" id="1076256"/>
    <lineage>
        <taxon>Eukaryota</taxon>
        <taxon>Fungi</taxon>
        <taxon>Dikarya</taxon>
        <taxon>Basidiomycota</taxon>
        <taxon>Agaricomycotina</taxon>
        <taxon>Agaricomycetes</taxon>
        <taxon>Agaricomycetidae</taxon>
        <taxon>Agaricales</taxon>
        <taxon>Marasmiineae</taxon>
        <taxon>Physalacriaceae</taxon>
        <taxon>Armillaria</taxon>
    </lineage>
</organism>